<dbReference type="SUPFAM" id="SSF51197">
    <property type="entry name" value="Clavaminate synthase-like"/>
    <property type="match status" value="1"/>
</dbReference>
<dbReference type="PANTHER" id="PTHR20883:SF48">
    <property type="entry name" value="ECTOINE DIOXYGENASE"/>
    <property type="match status" value="1"/>
</dbReference>
<dbReference type="Gene3D" id="2.60.120.620">
    <property type="entry name" value="q2cbj1_9rhob like domain"/>
    <property type="match status" value="1"/>
</dbReference>
<protein>
    <submittedName>
        <fullName evidence="2">Phytanoyl-CoA dioxygenase family protein</fullName>
    </submittedName>
</protein>
<comment type="cofactor">
    <cofactor evidence="1">
        <name>Fe(2+)</name>
        <dbReference type="ChEBI" id="CHEBI:29033"/>
    </cofactor>
</comment>
<dbReference type="Proteomes" id="UP001258940">
    <property type="component" value="Chromosome"/>
</dbReference>
<dbReference type="InterPro" id="IPR008775">
    <property type="entry name" value="Phytyl_CoA_dOase-like"/>
</dbReference>
<keyword evidence="3" id="KW-1185">Reference proteome</keyword>
<organism evidence="2 3">
    <name type="scientific">Pseudomonas shirazica</name>
    <dbReference type="NCBI Taxonomy" id="1940636"/>
    <lineage>
        <taxon>Bacteria</taxon>
        <taxon>Pseudomonadati</taxon>
        <taxon>Pseudomonadota</taxon>
        <taxon>Gammaproteobacteria</taxon>
        <taxon>Pseudomonadales</taxon>
        <taxon>Pseudomonadaceae</taxon>
        <taxon>Pseudomonas</taxon>
    </lineage>
</organism>
<evidence type="ECO:0000313" key="3">
    <source>
        <dbReference type="Proteomes" id="UP001258940"/>
    </source>
</evidence>
<dbReference type="RefSeq" id="WP_309673728.1">
    <property type="nucleotide sequence ID" value="NZ_CP127845.1"/>
</dbReference>
<dbReference type="Pfam" id="PF05721">
    <property type="entry name" value="PhyH"/>
    <property type="match status" value="1"/>
</dbReference>
<dbReference type="GO" id="GO:0051213">
    <property type="term" value="F:dioxygenase activity"/>
    <property type="evidence" value="ECO:0007669"/>
    <property type="project" value="UniProtKB-KW"/>
</dbReference>
<keyword evidence="2" id="KW-0560">Oxidoreductase</keyword>
<keyword evidence="2" id="KW-0223">Dioxygenase</keyword>
<reference evidence="2 3" key="1">
    <citation type="journal article" date="2023" name="J Bioinform Genom">
        <title>Complete genome sequence of the bacterium Pseudomonas shirazica hy376 from natural waters of algiers.</title>
        <authorList>
            <person name="Haffaressas Y."/>
            <person name="Seghouani N."/>
            <person name="Arzamasceva V.O."/>
            <person name="Tepeeva A.N."/>
            <person name="Vasilenko O.V."/>
        </authorList>
    </citation>
    <scope>NUCLEOTIDE SEQUENCE [LARGE SCALE GENOMIC DNA]</scope>
    <source>
        <strain evidence="2 3">HY376</strain>
    </source>
</reference>
<dbReference type="EMBL" id="CP127845">
    <property type="protein sequence ID" value="WMY87466.1"/>
    <property type="molecule type" value="Genomic_DNA"/>
</dbReference>
<sequence>MSLIHLPSNCSIEEVIACLDSDGYCIIDNAVSDEVIDAVNDQIQPYLERTPEGENNAVGTLTRRCGAVPARAWASHAMVMHPTVLGATRQFLGRNASAVQLNLTQVICIDPGQKAQFLHRDEGAWDWYDHFPVNFHIEVSTIWALDDFTEENGATRVIPGSHKHNLLPLSFTQADTLAAEMKKGSVLVYTGKTIHGGGENKSRASRRALNIDYCVGWVRQEENQYLSIPLEVAKTFPADLQRLIGYEMGGASVGYVREYEDPRVALYPEEPFDQTFFMELLQKSSHFSNIARSVYNYVKK</sequence>
<proteinExistence type="predicted"/>
<dbReference type="PANTHER" id="PTHR20883">
    <property type="entry name" value="PHYTANOYL-COA DIOXYGENASE DOMAIN CONTAINING 1"/>
    <property type="match status" value="1"/>
</dbReference>
<evidence type="ECO:0000256" key="1">
    <source>
        <dbReference type="ARBA" id="ARBA00001954"/>
    </source>
</evidence>
<gene>
    <name evidence="2" type="ORF">QR297_11690</name>
</gene>
<name>A0ABY9SV47_9PSED</name>
<accession>A0ABY9SV47</accession>
<evidence type="ECO:0000313" key="2">
    <source>
        <dbReference type="EMBL" id="WMY87466.1"/>
    </source>
</evidence>